<organism evidence="2 4">
    <name type="scientific">Bacillus clarus</name>
    <dbReference type="NCBI Taxonomy" id="2338372"/>
    <lineage>
        <taxon>Bacteria</taxon>
        <taxon>Bacillati</taxon>
        <taxon>Bacillota</taxon>
        <taxon>Bacilli</taxon>
        <taxon>Bacillales</taxon>
        <taxon>Bacillaceae</taxon>
        <taxon>Bacillus</taxon>
        <taxon>Bacillus cereus group</taxon>
    </lineage>
</organism>
<gene>
    <name evidence="3" type="ORF">D0U04_16440</name>
    <name evidence="2" type="ORF">DJ93_2708</name>
</gene>
<dbReference type="Proteomes" id="UP000029389">
    <property type="component" value="Unassembled WGS sequence"/>
</dbReference>
<dbReference type="EMBL" id="QVOD01000019">
    <property type="protein sequence ID" value="RFT65952.1"/>
    <property type="molecule type" value="Genomic_DNA"/>
</dbReference>
<dbReference type="Proteomes" id="UP000264294">
    <property type="component" value="Unassembled WGS sequence"/>
</dbReference>
<evidence type="ECO:0000313" key="2">
    <source>
        <dbReference type="EMBL" id="KFN03500.1"/>
    </source>
</evidence>
<protein>
    <submittedName>
        <fullName evidence="2">Bacterial PH domain protein</fullName>
    </submittedName>
    <submittedName>
        <fullName evidence="3">Translation initiation factor, aIF-2BI</fullName>
    </submittedName>
</protein>
<dbReference type="PATRIC" id="fig|1405.8.peg.2852"/>
<comment type="caution">
    <text evidence="2">The sequence shown here is derived from an EMBL/GenBank/DDBJ whole genome shotgun (WGS) entry which is preliminary data.</text>
</comment>
<evidence type="ECO:0000313" key="3">
    <source>
        <dbReference type="EMBL" id="RFT65952.1"/>
    </source>
</evidence>
<proteinExistence type="predicted"/>
<dbReference type="InterPro" id="IPR039519">
    <property type="entry name" value="YokE-like_PH"/>
</dbReference>
<evidence type="ECO:0000313" key="4">
    <source>
        <dbReference type="Proteomes" id="UP000029389"/>
    </source>
</evidence>
<evidence type="ECO:0000313" key="5">
    <source>
        <dbReference type="Proteomes" id="UP000264294"/>
    </source>
</evidence>
<feature type="domain" description="YokE-like PH" evidence="1">
    <location>
        <begin position="13"/>
        <end position="104"/>
    </location>
</feature>
<dbReference type="STRING" id="1405.B7492_01180"/>
<dbReference type="AlphaFoldDB" id="A0A090Z000"/>
<accession>A0A090Z000</accession>
<keyword evidence="3" id="KW-0396">Initiation factor</keyword>
<reference evidence="3 5" key="2">
    <citation type="submission" date="2018-08" db="EMBL/GenBank/DDBJ databases">
        <title>Bacillus clarus sp. nov. strain PS00077A.</title>
        <authorList>
            <person name="Mendez Acevedo M."/>
            <person name="Carroll L."/>
            <person name="Mukherjee M."/>
            <person name="Wiedmann M."/>
            <person name="Kovac J."/>
        </authorList>
    </citation>
    <scope>NUCLEOTIDE SEQUENCE [LARGE SCALE GENOMIC DNA]</scope>
    <source>
        <strain evidence="3 5">PS00077A</strain>
    </source>
</reference>
<evidence type="ECO:0000259" key="1">
    <source>
        <dbReference type="Pfam" id="PF14470"/>
    </source>
</evidence>
<dbReference type="Pfam" id="PF14470">
    <property type="entry name" value="bPH_3"/>
    <property type="match status" value="1"/>
</dbReference>
<sequence>MNELLLSMKKYVEHDEQILAFVIGVFEKDDFSLSYRHGIFAATTRRLLFYGEFPYYPVTFEEYSYLHIGDIDLRPHLVFTYNHETVTAKYIQKGNVGQFARTVRANMNN</sequence>
<keyword evidence="5" id="KW-1185">Reference proteome</keyword>
<reference evidence="2 4" key="1">
    <citation type="submission" date="2014-04" db="EMBL/GenBank/DDBJ databases">
        <authorList>
            <person name="Bishop-Lilly K.A."/>
            <person name="Broomall S.M."/>
            <person name="Chain P.S."/>
            <person name="Chertkov O."/>
            <person name="Coyne S.R."/>
            <person name="Daligault H.E."/>
            <person name="Davenport K.W."/>
            <person name="Erkkila T."/>
            <person name="Frey K.G."/>
            <person name="Gibbons H.S."/>
            <person name="Gu W."/>
            <person name="Jaissle J."/>
            <person name="Johnson S.L."/>
            <person name="Koroleva G.I."/>
            <person name="Ladner J.T."/>
            <person name="Lo C.-C."/>
            <person name="Minogue T.D."/>
            <person name="Munk C."/>
            <person name="Palacios G.F."/>
            <person name="Redden C.L."/>
            <person name="Rosenzweig C.N."/>
            <person name="Scholz M.B."/>
            <person name="Teshima H."/>
            <person name="Xu Y."/>
        </authorList>
    </citation>
    <scope>NUCLEOTIDE SEQUENCE [LARGE SCALE GENOMIC DNA]</scope>
    <source>
        <strain evidence="2 4">BHP</strain>
    </source>
</reference>
<dbReference type="RefSeq" id="WP_042981446.1">
    <property type="nucleotide sequence ID" value="NZ_JMQC01000008.1"/>
</dbReference>
<name>A0A090Z000_9BACI</name>
<dbReference type="EMBL" id="JMQC01000008">
    <property type="protein sequence ID" value="KFN03500.1"/>
    <property type="molecule type" value="Genomic_DNA"/>
</dbReference>
<dbReference type="GO" id="GO:0003743">
    <property type="term" value="F:translation initiation factor activity"/>
    <property type="evidence" value="ECO:0007669"/>
    <property type="project" value="UniProtKB-KW"/>
</dbReference>
<keyword evidence="3" id="KW-0648">Protein biosynthesis</keyword>